<dbReference type="AlphaFoldDB" id="A0A6H0Y6A1"/>
<organism evidence="2 3">
    <name type="scientific">Peltaster fructicola</name>
    <dbReference type="NCBI Taxonomy" id="286661"/>
    <lineage>
        <taxon>Eukaryota</taxon>
        <taxon>Fungi</taxon>
        <taxon>Dikarya</taxon>
        <taxon>Ascomycota</taxon>
        <taxon>Pezizomycotina</taxon>
        <taxon>Dothideomycetes</taxon>
        <taxon>Dothideomycetes incertae sedis</taxon>
        <taxon>Peltaster</taxon>
    </lineage>
</organism>
<evidence type="ECO:0000313" key="2">
    <source>
        <dbReference type="EMBL" id="QIX02371.1"/>
    </source>
</evidence>
<accession>A0A6H0Y6A1</accession>
<dbReference type="EMBL" id="CP051143">
    <property type="protein sequence ID" value="QIX02371.1"/>
    <property type="molecule type" value="Genomic_DNA"/>
</dbReference>
<feature type="region of interest" description="Disordered" evidence="1">
    <location>
        <begin position="1"/>
        <end position="26"/>
    </location>
</feature>
<proteinExistence type="predicted"/>
<reference evidence="2 3" key="1">
    <citation type="journal article" date="2016" name="Sci. Rep.">
        <title>Peltaster fructicola genome reveals evolution from an invasive phytopathogen to an ectophytic parasite.</title>
        <authorList>
            <person name="Xu C."/>
            <person name="Chen H."/>
            <person name="Gleason M.L."/>
            <person name="Xu J.R."/>
            <person name="Liu H."/>
            <person name="Zhang R."/>
            <person name="Sun G."/>
        </authorList>
    </citation>
    <scope>NUCLEOTIDE SEQUENCE [LARGE SCALE GENOMIC DNA]</scope>
    <source>
        <strain evidence="2 3">LNHT1506</strain>
    </source>
</reference>
<dbReference type="Proteomes" id="UP000503462">
    <property type="component" value="Chromosome 5"/>
</dbReference>
<evidence type="ECO:0000313" key="3">
    <source>
        <dbReference type="Proteomes" id="UP000503462"/>
    </source>
</evidence>
<protein>
    <submittedName>
        <fullName evidence="2">Uncharacterized protein</fullName>
    </submittedName>
</protein>
<name>A0A6H0Y6A1_9PEZI</name>
<gene>
    <name evidence="2" type="ORF">AMS68_007888</name>
</gene>
<sequence>MPPVPNGMDISIGTMQAGEEGDAPDPELRRRIEELAARPDFHEESGQRELRDLVSQVVSGISADERGSASRRRLD</sequence>
<dbReference type="OrthoDB" id="19174at2759"/>
<keyword evidence="3" id="KW-1185">Reference proteome</keyword>
<evidence type="ECO:0000256" key="1">
    <source>
        <dbReference type="SAM" id="MobiDB-lite"/>
    </source>
</evidence>